<dbReference type="STRING" id="985895.E5R562"/>
<dbReference type="GO" id="GO:0050661">
    <property type="term" value="F:NADP binding"/>
    <property type="evidence" value="ECO:0007669"/>
    <property type="project" value="InterPro"/>
</dbReference>
<evidence type="ECO:0000313" key="7">
    <source>
        <dbReference type="Proteomes" id="UP000002668"/>
    </source>
</evidence>
<dbReference type="eggNOG" id="KOG1399">
    <property type="taxonomic scope" value="Eukaryota"/>
</dbReference>
<gene>
    <name evidence="6" type="ORF">LEMA_P047380.1</name>
</gene>
<proteinExistence type="predicted"/>
<dbReference type="Gene3D" id="3.50.50.60">
    <property type="entry name" value="FAD/NAD(P)-binding domain"/>
    <property type="match status" value="2"/>
</dbReference>
<evidence type="ECO:0000256" key="1">
    <source>
        <dbReference type="ARBA" id="ARBA00001974"/>
    </source>
</evidence>
<keyword evidence="2" id="KW-0285">Flavoprotein</keyword>
<dbReference type="InterPro" id="IPR051820">
    <property type="entry name" value="FAD-binding_MO"/>
</dbReference>
<evidence type="ECO:0000256" key="4">
    <source>
        <dbReference type="ARBA" id="ARBA00023002"/>
    </source>
</evidence>
<dbReference type="Proteomes" id="UP000002668">
    <property type="component" value="Genome"/>
</dbReference>
<dbReference type="OrthoDB" id="66881at2759"/>
<sequence length="587" mass="65610">MKVECFKAATDCPRRLASCCLSSIVCSLASVPRYLALGTVPVHVTGWTVLTTHIDRLAAHAYAHTAYRIPHTAYYRQHHNELGLVTMNGHSVANGHASASNDTQFDVLIIGSGFSGINAAYRVQEGLPDLSFAILEGRHELGGTWSQFKYPGVRSDSDLHTLGFEFNPWKATNPIATGGSIMSYLNETAHEFDIDQKIRYNHKVIAADWRSSEQQWRLDVQVGQGEDTRTAVYWAKWLITGTGYYSYEEARKADIPGIDNFKGQIVHPQFWPEDLDYKGKKMVIIGSGATTITLLPAMVEGGVGSVTQLQRSPSYIISVSQNGDSWWEKYAPQWFLLKYKRFMFTWMAILMYQFCMYFPTRASKFLRKEAAKQLPADFPMDPHFKPAYNPWQQRLCVSPDGDYFKALNSGKAHIVTDTIKNVTSNSIELNSGETLDADIIITATGLSLRILGGINISLDGKPVNVTEQYMWRSSMLTSIPNLGNIIGFWNASWTLGSDTASCLFVRLIKHMHENGYTSVVPEISEEDKKLAVGASPLNSTYVANATSKLPKCANRGPWKPRENYFVDSWGAAKGSFTDGLRWERKSV</sequence>
<reference evidence="7" key="1">
    <citation type="journal article" date="2011" name="Nat. Commun.">
        <title>Effector diversification within compartments of the Leptosphaeria maculans genome affected by Repeat-Induced Point mutations.</title>
        <authorList>
            <person name="Rouxel T."/>
            <person name="Grandaubert J."/>
            <person name="Hane J.K."/>
            <person name="Hoede C."/>
            <person name="van de Wouw A.P."/>
            <person name="Couloux A."/>
            <person name="Dominguez V."/>
            <person name="Anthouard V."/>
            <person name="Bally P."/>
            <person name="Bourras S."/>
            <person name="Cozijnsen A.J."/>
            <person name="Ciuffetti L.M."/>
            <person name="Degrave A."/>
            <person name="Dilmaghani A."/>
            <person name="Duret L."/>
            <person name="Fudal I."/>
            <person name="Goodwin S.B."/>
            <person name="Gout L."/>
            <person name="Glaser N."/>
            <person name="Linglin J."/>
            <person name="Kema G.H.J."/>
            <person name="Lapalu N."/>
            <person name="Lawrence C.B."/>
            <person name="May K."/>
            <person name="Meyer M."/>
            <person name="Ollivier B."/>
            <person name="Poulain J."/>
            <person name="Schoch C.L."/>
            <person name="Simon A."/>
            <person name="Spatafora J.W."/>
            <person name="Stachowiak A."/>
            <person name="Turgeon B.G."/>
            <person name="Tyler B.M."/>
            <person name="Vincent D."/>
            <person name="Weissenbach J."/>
            <person name="Amselem J."/>
            <person name="Quesneville H."/>
            <person name="Oliver R.P."/>
            <person name="Wincker P."/>
            <person name="Balesdent M.-H."/>
            <person name="Howlett B.J."/>
        </authorList>
    </citation>
    <scope>NUCLEOTIDE SEQUENCE [LARGE SCALE GENOMIC DNA]</scope>
    <source>
        <strain evidence="7">JN3 / isolate v23.1.3 / race Av1-4-5-6-7-8</strain>
    </source>
</reference>
<dbReference type="InterPro" id="IPR020946">
    <property type="entry name" value="Flavin_mOase-like"/>
</dbReference>
<evidence type="ECO:0000256" key="2">
    <source>
        <dbReference type="ARBA" id="ARBA00022630"/>
    </source>
</evidence>
<dbReference type="EMBL" id="FP929083">
    <property type="protein sequence ID" value="CBX92032.1"/>
    <property type="molecule type" value="Genomic_DNA"/>
</dbReference>
<keyword evidence="3" id="KW-0274">FAD</keyword>
<keyword evidence="4" id="KW-0560">Oxidoreductase</keyword>
<dbReference type="GO" id="GO:0050660">
    <property type="term" value="F:flavin adenine dinucleotide binding"/>
    <property type="evidence" value="ECO:0007669"/>
    <property type="project" value="InterPro"/>
</dbReference>
<comment type="cofactor">
    <cofactor evidence="1">
        <name>FAD</name>
        <dbReference type="ChEBI" id="CHEBI:57692"/>
    </cofactor>
</comment>
<dbReference type="InterPro" id="IPR036188">
    <property type="entry name" value="FAD/NAD-bd_sf"/>
</dbReference>
<dbReference type="VEuPathDB" id="FungiDB:LEMA_P047380.1"/>
<dbReference type="SUPFAM" id="SSF51905">
    <property type="entry name" value="FAD/NAD(P)-binding domain"/>
    <property type="match status" value="2"/>
</dbReference>
<evidence type="ECO:0008006" key="8">
    <source>
        <dbReference type="Google" id="ProtNLM"/>
    </source>
</evidence>
<dbReference type="AlphaFoldDB" id="E5R562"/>
<dbReference type="HOGENOM" id="CLU_032067_2_0_1"/>
<dbReference type="Pfam" id="PF00743">
    <property type="entry name" value="FMO-like"/>
    <property type="match status" value="1"/>
</dbReference>
<accession>E5R562</accession>
<dbReference type="PANTHER" id="PTHR43872">
    <property type="entry name" value="MONOOXYGENASE, PUTATIVE (AFU_ORTHOLOGUE AFUA_8G02570)-RELATED"/>
    <property type="match status" value="1"/>
</dbReference>
<keyword evidence="5" id="KW-0503">Monooxygenase</keyword>
<evidence type="ECO:0000256" key="5">
    <source>
        <dbReference type="ARBA" id="ARBA00023033"/>
    </source>
</evidence>
<dbReference type="PANTHER" id="PTHR43872:SF1">
    <property type="entry name" value="MONOOXYGENASE, PUTATIVE (AFU_ORTHOLOGUE AFUA_8G02570)-RELATED"/>
    <property type="match status" value="1"/>
</dbReference>
<name>E5R562_LEPMJ</name>
<evidence type="ECO:0000313" key="6">
    <source>
        <dbReference type="EMBL" id="CBX92032.1"/>
    </source>
</evidence>
<keyword evidence="7" id="KW-1185">Reference proteome</keyword>
<dbReference type="InParanoid" id="E5R562"/>
<dbReference type="OMA" id="GYWNASW"/>
<evidence type="ECO:0000256" key="3">
    <source>
        <dbReference type="ARBA" id="ARBA00022827"/>
    </source>
</evidence>
<protein>
    <recommendedName>
        <fullName evidence="8">FAD/NAD(P)-binding domain-containing protein</fullName>
    </recommendedName>
</protein>
<dbReference type="GO" id="GO:0004499">
    <property type="term" value="F:N,N-dimethylaniline monooxygenase activity"/>
    <property type="evidence" value="ECO:0007669"/>
    <property type="project" value="InterPro"/>
</dbReference>
<dbReference type="Pfam" id="PF13450">
    <property type="entry name" value="NAD_binding_8"/>
    <property type="match status" value="1"/>
</dbReference>
<organism evidence="7">
    <name type="scientific">Leptosphaeria maculans (strain JN3 / isolate v23.1.3 / race Av1-4-5-6-7-8)</name>
    <name type="common">Blackleg fungus</name>
    <name type="synonym">Phoma lingam</name>
    <dbReference type="NCBI Taxonomy" id="985895"/>
    <lineage>
        <taxon>Eukaryota</taxon>
        <taxon>Fungi</taxon>
        <taxon>Dikarya</taxon>
        <taxon>Ascomycota</taxon>
        <taxon>Pezizomycotina</taxon>
        <taxon>Dothideomycetes</taxon>
        <taxon>Pleosporomycetidae</taxon>
        <taxon>Pleosporales</taxon>
        <taxon>Pleosporineae</taxon>
        <taxon>Leptosphaeriaceae</taxon>
        <taxon>Plenodomus</taxon>
        <taxon>Plenodomus lingam/Leptosphaeria maculans species complex</taxon>
    </lineage>
</organism>